<name>A0A7J9N7J2_GOSSC</name>
<feature type="compositionally biased region" description="Basic and acidic residues" evidence="1">
    <location>
        <begin position="68"/>
        <end position="80"/>
    </location>
</feature>
<comment type="caution">
    <text evidence="2">The sequence shown here is derived from an EMBL/GenBank/DDBJ whole genome shotgun (WGS) entry which is preliminary data.</text>
</comment>
<reference evidence="2 3" key="1">
    <citation type="journal article" date="2019" name="Genome Biol. Evol.">
        <title>Insights into the evolution of the New World diploid cottons (Gossypium, subgenus Houzingenia) based on genome sequencing.</title>
        <authorList>
            <person name="Grover C.E."/>
            <person name="Arick M.A. 2nd"/>
            <person name="Thrash A."/>
            <person name="Conover J.L."/>
            <person name="Sanders W.S."/>
            <person name="Peterson D.G."/>
            <person name="Frelichowski J.E."/>
            <person name="Scheffler J.A."/>
            <person name="Scheffler B.E."/>
            <person name="Wendel J.F."/>
        </authorList>
    </citation>
    <scope>NUCLEOTIDE SEQUENCE [LARGE SCALE GENOMIC DNA]</scope>
    <source>
        <strain evidence="2">1</strain>
        <tissue evidence="2">Leaf</tissue>
    </source>
</reference>
<accession>A0A7J9N7J2</accession>
<feature type="region of interest" description="Disordered" evidence="1">
    <location>
        <begin position="57"/>
        <end position="80"/>
    </location>
</feature>
<evidence type="ECO:0000256" key="1">
    <source>
        <dbReference type="SAM" id="MobiDB-lite"/>
    </source>
</evidence>
<evidence type="ECO:0000313" key="3">
    <source>
        <dbReference type="Proteomes" id="UP000593576"/>
    </source>
</evidence>
<gene>
    <name evidence="2" type="ORF">Goshw_026632</name>
</gene>
<dbReference type="Proteomes" id="UP000593576">
    <property type="component" value="Unassembled WGS sequence"/>
</dbReference>
<keyword evidence="3" id="KW-1185">Reference proteome</keyword>
<organism evidence="2 3">
    <name type="scientific">Gossypium schwendimanii</name>
    <name type="common">Cotton</name>
    <dbReference type="NCBI Taxonomy" id="34291"/>
    <lineage>
        <taxon>Eukaryota</taxon>
        <taxon>Viridiplantae</taxon>
        <taxon>Streptophyta</taxon>
        <taxon>Embryophyta</taxon>
        <taxon>Tracheophyta</taxon>
        <taxon>Spermatophyta</taxon>
        <taxon>Magnoliopsida</taxon>
        <taxon>eudicotyledons</taxon>
        <taxon>Gunneridae</taxon>
        <taxon>Pentapetalae</taxon>
        <taxon>rosids</taxon>
        <taxon>malvids</taxon>
        <taxon>Malvales</taxon>
        <taxon>Malvaceae</taxon>
        <taxon>Malvoideae</taxon>
        <taxon>Gossypium</taxon>
    </lineage>
</organism>
<protein>
    <submittedName>
        <fullName evidence="2">Uncharacterized protein</fullName>
    </submittedName>
</protein>
<evidence type="ECO:0000313" key="2">
    <source>
        <dbReference type="EMBL" id="MBA0879295.1"/>
    </source>
</evidence>
<sequence>MDIDQTDLYRKRKIESDLQNDDYLRFFNKNFEKFEITTRIFYNKIENIATNEIKPKNLGESSIQPVPHRIDDLNKRNIDQ</sequence>
<dbReference type="AlphaFoldDB" id="A0A7J9N7J2"/>
<dbReference type="EMBL" id="JABFAF010274832">
    <property type="protein sequence ID" value="MBA0879295.1"/>
    <property type="molecule type" value="Genomic_DNA"/>
</dbReference>
<proteinExistence type="predicted"/>
<dbReference type="OrthoDB" id="997524at2759"/>